<comment type="catalytic activity">
    <reaction evidence="11 12">
        <text>2-formamido-N(1)-(5-O-phospho-beta-D-ribosyl)acetamidine + ATP = 5-amino-1-(5-phospho-beta-D-ribosyl)imidazole + ADP + phosphate + H(+)</text>
        <dbReference type="Rhea" id="RHEA:23032"/>
        <dbReference type="ChEBI" id="CHEBI:15378"/>
        <dbReference type="ChEBI" id="CHEBI:30616"/>
        <dbReference type="ChEBI" id="CHEBI:43474"/>
        <dbReference type="ChEBI" id="CHEBI:137981"/>
        <dbReference type="ChEBI" id="CHEBI:147287"/>
        <dbReference type="ChEBI" id="CHEBI:456216"/>
        <dbReference type="EC" id="6.3.3.1"/>
    </reaction>
</comment>
<protein>
    <recommendedName>
        <fullName evidence="4 12">Phosphoribosylformylglycinamidine cyclo-ligase</fullName>
        <ecNumber evidence="3 12">6.3.3.1</ecNumber>
    </recommendedName>
    <alternativeName>
        <fullName evidence="9 12">AIR synthase</fullName>
    </alternativeName>
    <alternativeName>
        <fullName evidence="10 12">AIRS</fullName>
    </alternativeName>
    <alternativeName>
        <fullName evidence="8 12">Phosphoribosyl-aminoimidazole synthetase</fullName>
    </alternativeName>
</protein>
<comment type="pathway">
    <text evidence="1 12">Purine metabolism; IMP biosynthesis via de novo pathway; 5-amino-1-(5-phospho-D-ribosyl)imidazole from N(2)-formyl-N(1)-(5-phospho-D-ribosyl)glycinamide: step 2/2.</text>
</comment>
<dbReference type="GO" id="GO:0004637">
    <property type="term" value="F:phosphoribosylamine-glycine ligase activity"/>
    <property type="evidence" value="ECO:0007669"/>
    <property type="project" value="TreeGrafter"/>
</dbReference>
<feature type="domain" description="PurM-like C-terminal" evidence="14">
    <location>
        <begin position="173"/>
        <end position="340"/>
    </location>
</feature>
<dbReference type="EC" id="6.3.3.1" evidence="3 12"/>
<dbReference type="Proteomes" id="UP000637720">
    <property type="component" value="Unassembled WGS sequence"/>
</dbReference>
<dbReference type="AlphaFoldDB" id="A0A8J3BFI5"/>
<dbReference type="Pfam" id="PF00586">
    <property type="entry name" value="AIRS"/>
    <property type="match status" value="1"/>
</dbReference>
<comment type="similarity">
    <text evidence="2 12">Belongs to the AIR synthase family.</text>
</comment>
<dbReference type="FunFam" id="3.90.650.10:FF:000001">
    <property type="entry name" value="Phosphoribosylformylglycinamidine cyclo-ligase"/>
    <property type="match status" value="1"/>
</dbReference>
<keyword evidence="16" id="KW-1185">Reference proteome</keyword>
<dbReference type="InterPro" id="IPR010918">
    <property type="entry name" value="PurM-like_C_dom"/>
</dbReference>
<evidence type="ECO:0000256" key="6">
    <source>
        <dbReference type="ARBA" id="ARBA00022741"/>
    </source>
</evidence>
<evidence type="ECO:0000256" key="10">
    <source>
        <dbReference type="ARBA" id="ARBA00033093"/>
    </source>
</evidence>
<dbReference type="InterPro" id="IPR036676">
    <property type="entry name" value="PurM-like_C_sf"/>
</dbReference>
<reference evidence="15" key="1">
    <citation type="journal article" date="2014" name="Int. J. Syst. Evol. Microbiol.">
        <title>Complete genome sequence of Corynebacterium casei LMG S-19264T (=DSM 44701T), isolated from a smear-ripened cheese.</title>
        <authorList>
            <consortium name="US DOE Joint Genome Institute (JGI-PGF)"/>
            <person name="Walter F."/>
            <person name="Albersmeier A."/>
            <person name="Kalinowski J."/>
            <person name="Ruckert C."/>
        </authorList>
    </citation>
    <scope>NUCLEOTIDE SEQUENCE</scope>
    <source>
        <strain evidence="15">JCM 14719</strain>
    </source>
</reference>
<dbReference type="CDD" id="cd02196">
    <property type="entry name" value="PurM"/>
    <property type="match status" value="1"/>
</dbReference>
<evidence type="ECO:0000259" key="13">
    <source>
        <dbReference type="Pfam" id="PF00586"/>
    </source>
</evidence>
<evidence type="ECO:0000313" key="15">
    <source>
        <dbReference type="EMBL" id="GGK03677.1"/>
    </source>
</evidence>
<keyword evidence="12" id="KW-0658">Purine biosynthesis</keyword>
<evidence type="ECO:0000313" key="16">
    <source>
        <dbReference type="Proteomes" id="UP000637720"/>
    </source>
</evidence>
<dbReference type="PANTHER" id="PTHR10520:SF12">
    <property type="entry name" value="TRIFUNCTIONAL PURINE BIOSYNTHETIC PROTEIN ADENOSINE-3"/>
    <property type="match status" value="1"/>
</dbReference>
<evidence type="ECO:0000256" key="11">
    <source>
        <dbReference type="ARBA" id="ARBA00049057"/>
    </source>
</evidence>
<dbReference type="RefSeq" id="WP_188817643.1">
    <property type="nucleotide sequence ID" value="NZ_BMOF01000037.1"/>
</dbReference>
<evidence type="ECO:0000256" key="8">
    <source>
        <dbReference type="ARBA" id="ARBA00031908"/>
    </source>
</evidence>
<evidence type="ECO:0000256" key="2">
    <source>
        <dbReference type="ARBA" id="ARBA00010280"/>
    </source>
</evidence>
<dbReference type="FunFam" id="3.30.1330.10:FF:000001">
    <property type="entry name" value="Phosphoribosylformylglycinamidine cyclo-ligase"/>
    <property type="match status" value="1"/>
</dbReference>
<dbReference type="SUPFAM" id="SSF56042">
    <property type="entry name" value="PurM C-terminal domain-like"/>
    <property type="match status" value="1"/>
</dbReference>
<dbReference type="EMBL" id="BMOF01000037">
    <property type="protein sequence ID" value="GGK03677.1"/>
    <property type="molecule type" value="Genomic_DNA"/>
</dbReference>
<evidence type="ECO:0000256" key="5">
    <source>
        <dbReference type="ARBA" id="ARBA00022598"/>
    </source>
</evidence>
<evidence type="ECO:0000256" key="9">
    <source>
        <dbReference type="ARBA" id="ARBA00032931"/>
    </source>
</evidence>
<keyword evidence="5 12" id="KW-0436">Ligase</keyword>
<dbReference type="InterPro" id="IPR036921">
    <property type="entry name" value="PurM-like_N_sf"/>
</dbReference>
<evidence type="ECO:0000259" key="14">
    <source>
        <dbReference type="Pfam" id="PF02769"/>
    </source>
</evidence>
<dbReference type="NCBIfam" id="TIGR00878">
    <property type="entry name" value="purM"/>
    <property type="match status" value="1"/>
</dbReference>
<dbReference type="InterPro" id="IPR004733">
    <property type="entry name" value="PurM_cligase"/>
</dbReference>
<keyword evidence="6 12" id="KW-0547">Nucleotide-binding</keyword>
<dbReference type="PANTHER" id="PTHR10520">
    <property type="entry name" value="TRIFUNCTIONAL PURINE BIOSYNTHETIC PROTEIN ADENOSINE-3-RELATED"/>
    <property type="match status" value="1"/>
</dbReference>
<dbReference type="Pfam" id="PF02769">
    <property type="entry name" value="AIRS_C"/>
    <property type="match status" value="1"/>
</dbReference>
<evidence type="ECO:0000256" key="1">
    <source>
        <dbReference type="ARBA" id="ARBA00004686"/>
    </source>
</evidence>
<dbReference type="GO" id="GO:0005524">
    <property type="term" value="F:ATP binding"/>
    <property type="evidence" value="ECO:0007669"/>
    <property type="project" value="UniProtKB-KW"/>
</dbReference>
<gene>
    <name evidence="12 15" type="primary">purM</name>
    <name evidence="15" type="ORF">GCM10007043_17250</name>
</gene>
<keyword evidence="7 12" id="KW-0067">ATP-binding</keyword>
<evidence type="ECO:0000256" key="3">
    <source>
        <dbReference type="ARBA" id="ARBA00013047"/>
    </source>
</evidence>
<accession>A0A8J3BFI5</accession>
<comment type="caution">
    <text evidence="15">The sequence shown here is derived from an EMBL/GenBank/DDBJ whole genome shotgun (WGS) entry which is preliminary data.</text>
</comment>
<feature type="domain" description="PurM-like N-terminal" evidence="13">
    <location>
        <begin position="57"/>
        <end position="161"/>
    </location>
</feature>
<dbReference type="InterPro" id="IPR016188">
    <property type="entry name" value="PurM-like_N"/>
</dbReference>
<dbReference type="Gene3D" id="3.30.1330.10">
    <property type="entry name" value="PurM-like, N-terminal domain"/>
    <property type="match status" value="1"/>
</dbReference>
<sequence length="347" mass="36984">MSDAYKRAGVDLAAGYEAVRRIKAHVRRTLRPEVLGDIGGFGALFQLDPSRYRQPVLVSGADGVGTKLKIAFATGRHDTIGIDCVAMCANDVVVQGAEPLFFLDYLACGKLDPDQVEAIVKGLADGCAQAGCALIGGETAEMPGFYPPGEYDLAGFCVGVVERDRLVDGARIRSGDALVGLASTGLHSNGFSLVRKVLLEEQGLSLDAYVPALGRTLGEELLEPTAIYVKTVLALRARFDLRGMAHITGGGFVENVPRILPPGMRAEIDWGTWPVLPIFTLIEEAGRINRQDMVRTFNMGIGMVLAVPEDEADDVVRAAEEAGHRAYRIGRVGRGDGGVVFGGVGWS</sequence>
<dbReference type="Gene3D" id="3.90.650.10">
    <property type="entry name" value="PurM-like C-terminal domain"/>
    <property type="match status" value="1"/>
</dbReference>
<organism evidence="15 16">
    <name type="scientific">Calditerricola satsumensis</name>
    <dbReference type="NCBI Taxonomy" id="373054"/>
    <lineage>
        <taxon>Bacteria</taxon>
        <taxon>Bacillati</taxon>
        <taxon>Bacillota</taxon>
        <taxon>Bacilli</taxon>
        <taxon>Bacillales</taxon>
        <taxon>Bacillaceae</taxon>
        <taxon>Calditerricola</taxon>
    </lineage>
</organism>
<dbReference type="GO" id="GO:0046084">
    <property type="term" value="P:adenine biosynthetic process"/>
    <property type="evidence" value="ECO:0007669"/>
    <property type="project" value="TreeGrafter"/>
</dbReference>
<dbReference type="UniPathway" id="UPA00074">
    <property type="reaction ID" value="UER00129"/>
</dbReference>
<dbReference type="SUPFAM" id="SSF55326">
    <property type="entry name" value="PurM N-terminal domain-like"/>
    <property type="match status" value="1"/>
</dbReference>
<name>A0A8J3BFI5_9BACI</name>
<comment type="subcellular location">
    <subcellularLocation>
        <location evidence="12">Cytoplasm</location>
    </subcellularLocation>
</comment>
<proteinExistence type="inferred from homology"/>
<dbReference type="HAMAP" id="MF_00741">
    <property type="entry name" value="AIRS"/>
    <property type="match status" value="1"/>
</dbReference>
<keyword evidence="12" id="KW-0963">Cytoplasm</keyword>
<dbReference type="GO" id="GO:0004641">
    <property type="term" value="F:phosphoribosylformylglycinamidine cyclo-ligase activity"/>
    <property type="evidence" value="ECO:0007669"/>
    <property type="project" value="UniProtKB-UniRule"/>
</dbReference>
<evidence type="ECO:0000256" key="4">
    <source>
        <dbReference type="ARBA" id="ARBA00020367"/>
    </source>
</evidence>
<dbReference type="GO" id="GO:0005829">
    <property type="term" value="C:cytosol"/>
    <property type="evidence" value="ECO:0007669"/>
    <property type="project" value="TreeGrafter"/>
</dbReference>
<evidence type="ECO:0000256" key="7">
    <source>
        <dbReference type="ARBA" id="ARBA00022840"/>
    </source>
</evidence>
<evidence type="ECO:0000256" key="12">
    <source>
        <dbReference type="HAMAP-Rule" id="MF_00741"/>
    </source>
</evidence>
<dbReference type="GO" id="GO:0006189">
    <property type="term" value="P:'de novo' IMP biosynthetic process"/>
    <property type="evidence" value="ECO:0007669"/>
    <property type="project" value="UniProtKB-UniRule"/>
</dbReference>
<reference evidence="15" key="2">
    <citation type="submission" date="2020-09" db="EMBL/GenBank/DDBJ databases">
        <authorList>
            <person name="Sun Q."/>
            <person name="Ohkuma M."/>
        </authorList>
    </citation>
    <scope>NUCLEOTIDE SEQUENCE</scope>
    <source>
        <strain evidence="15">JCM 14719</strain>
    </source>
</reference>